<dbReference type="SUPFAM" id="SSF51735">
    <property type="entry name" value="NAD(P)-binding Rossmann-fold domains"/>
    <property type="match status" value="1"/>
</dbReference>
<accession>A0A323TIP4</accession>
<reference evidence="2 3" key="1">
    <citation type="submission" date="2017-10" db="EMBL/GenBank/DDBJ databases">
        <title>Bacillus sp. nov., a halophilic bacterium isolated from a Keqin Lake.</title>
        <authorList>
            <person name="Wang H."/>
        </authorList>
    </citation>
    <scope>NUCLEOTIDE SEQUENCE [LARGE SCALE GENOMIC DNA]</scope>
    <source>
        <strain evidence="2 3">KQ-12</strain>
    </source>
</reference>
<evidence type="ECO:0000313" key="3">
    <source>
        <dbReference type="Proteomes" id="UP000248214"/>
    </source>
</evidence>
<evidence type="ECO:0000259" key="1">
    <source>
        <dbReference type="Pfam" id="PF13460"/>
    </source>
</evidence>
<dbReference type="InterPro" id="IPR016040">
    <property type="entry name" value="NAD(P)-bd_dom"/>
</dbReference>
<dbReference type="OrthoDB" id="9785372at2"/>
<sequence>MKILLFGATGRVGKEVLALALNDGHEVTAFVRSPEKLPPSIKSHKKLQIFTGNILNHQNVQNVISNDFDLIFSALSTDKNNTLSKGIPIIIQAMEKANVDRIVSIGTAGILQARSQPDVYRFLSNESRRKSTTAAEDHLSAYLSLKKSQLNWTIFCPTYLPDGIATEKVVYDLNMLPENTSKITVGNTAWFTYNELFNEKFFKYRVGIGEYE</sequence>
<dbReference type="Proteomes" id="UP000248214">
    <property type="component" value="Unassembled WGS sequence"/>
</dbReference>
<dbReference type="PANTHER" id="PTHR43355:SF2">
    <property type="entry name" value="FLAVIN REDUCTASE (NADPH)"/>
    <property type="match status" value="1"/>
</dbReference>
<dbReference type="EMBL" id="PDOD01000001">
    <property type="protein sequence ID" value="PYZ94076.1"/>
    <property type="molecule type" value="Genomic_DNA"/>
</dbReference>
<evidence type="ECO:0000313" key="2">
    <source>
        <dbReference type="EMBL" id="PYZ94076.1"/>
    </source>
</evidence>
<gene>
    <name evidence="2" type="ORF">CR194_00605</name>
</gene>
<dbReference type="PANTHER" id="PTHR43355">
    <property type="entry name" value="FLAVIN REDUCTASE (NADPH)"/>
    <property type="match status" value="1"/>
</dbReference>
<dbReference type="Pfam" id="PF13460">
    <property type="entry name" value="NAD_binding_10"/>
    <property type="match status" value="1"/>
</dbReference>
<dbReference type="AlphaFoldDB" id="A0A323TIP4"/>
<dbReference type="GO" id="GO:0016646">
    <property type="term" value="F:oxidoreductase activity, acting on the CH-NH group of donors, NAD or NADP as acceptor"/>
    <property type="evidence" value="ECO:0007669"/>
    <property type="project" value="TreeGrafter"/>
</dbReference>
<dbReference type="RefSeq" id="WP_110607711.1">
    <property type="nucleotide sequence ID" value="NZ_PDOD01000001.1"/>
</dbReference>
<comment type="caution">
    <text evidence="2">The sequence shown here is derived from an EMBL/GenBank/DDBJ whole genome shotgun (WGS) entry which is preliminary data.</text>
</comment>
<dbReference type="InterPro" id="IPR036291">
    <property type="entry name" value="NAD(P)-bd_dom_sf"/>
</dbReference>
<keyword evidence="3" id="KW-1185">Reference proteome</keyword>
<organism evidence="2 3">
    <name type="scientific">Salipaludibacillus keqinensis</name>
    <dbReference type="NCBI Taxonomy" id="2045207"/>
    <lineage>
        <taxon>Bacteria</taxon>
        <taxon>Bacillati</taxon>
        <taxon>Bacillota</taxon>
        <taxon>Bacilli</taxon>
        <taxon>Bacillales</taxon>
        <taxon>Bacillaceae</taxon>
    </lineage>
</organism>
<name>A0A323TIP4_9BACI</name>
<feature type="domain" description="NAD(P)-binding" evidence="1">
    <location>
        <begin position="7"/>
        <end position="189"/>
    </location>
</feature>
<dbReference type="InterPro" id="IPR051606">
    <property type="entry name" value="Polyketide_Oxido-like"/>
</dbReference>
<protein>
    <recommendedName>
        <fullName evidence="1">NAD(P)-binding domain-containing protein</fullName>
    </recommendedName>
</protein>
<dbReference type="Gene3D" id="3.40.50.720">
    <property type="entry name" value="NAD(P)-binding Rossmann-like Domain"/>
    <property type="match status" value="1"/>
</dbReference>
<proteinExistence type="predicted"/>